<dbReference type="EMBL" id="CP051167">
    <property type="protein sequence ID" value="QIZ72238.1"/>
    <property type="molecule type" value="Genomic_DNA"/>
</dbReference>
<dbReference type="Pfam" id="PF13565">
    <property type="entry name" value="HTH_32"/>
    <property type="match status" value="1"/>
</dbReference>
<dbReference type="AlphaFoldDB" id="A0A6H1U045"/>
<evidence type="ECO:0000313" key="2">
    <source>
        <dbReference type="EMBL" id="QIZ72044.1"/>
    </source>
</evidence>
<dbReference type="KEGG" id="oxy:HCG48_18010"/>
<dbReference type="SUPFAM" id="SSF46689">
    <property type="entry name" value="Homeodomain-like"/>
    <property type="match status" value="1"/>
</dbReference>
<dbReference type="KEGG" id="oxy:HCG48_16870"/>
<accession>A0A6H1U045</accession>
<evidence type="ECO:0000313" key="3">
    <source>
        <dbReference type="EMBL" id="QIZ72238.1"/>
    </source>
</evidence>
<feature type="compositionally biased region" description="Polar residues" evidence="1">
    <location>
        <begin position="180"/>
        <end position="194"/>
    </location>
</feature>
<name>A0A6H1U045_9CYAN</name>
<evidence type="ECO:0000313" key="4">
    <source>
        <dbReference type="Proteomes" id="UP000500857"/>
    </source>
</evidence>
<organism evidence="3 4">
    <name type="scientific">Oxynema aestuarii AP17</name>
    <dbReference type="NCBI Taxonomy" id="2064643"/>
    <lineage>
        <taxon>Bacteria</taxon>
        <taxon>Bacillati</taxon>
        <taxon>Cyanobacteriota</taxon>
        <taxon>Cyanophyceae</taxon>
        <taxon>Oscillatoriophycideae</taxon>
        <taxon>Oscillatoriales</taxon>
        <taxon>Oscillatoriaceae</taxon>
        <taxon>Oxynema</taxon>
        <taxon>Oxynema aestuarii</taxon>
    </lineage>
</organism>
<feature type="region of interest" description="Disordered" evidence="1">
    <location>
        <begin position="159"/>
        <end position="194"/>
    </location>
</feature>
<dbReference type="RefSeq" id="WP_168570195.1">
    <property type="nucleotide sequence ID" value="NZ_CP051167.1"/>
</dbReference>
<sequence length="194" mass="22001">MPRLAASPISLSEAERSELEKLLRRRKSSQQMALRGKIILQADQGKGHGEIARELGISKEMSRRARFRWLEMSQGESCVEERLQDAPRPGTPPTFTLEQITQLYALACAPPEQYGRPISHWTAPELADELVKQGIVESISPRHVGRLLEEAELKPHQSHYWLHPPRPRLARENPRDLPALQTSHSSSRTRGVNL</sequence>
<protein>
    <submittedName>
        <fullName evidence="3">Helix-turn-helix domain-containing protein</fullName>
    </submittedName>
</protein>
<reference evidence="3 4" key="1">
    <citation type="submission" date="2020-04" db="EMBL/GenBank/DDBJ databases">
        <authorList>
            <person name="Basu S."/>
            <person name="Maruthanayagam V."/>
            <person name="Chakraborty S."/>
            <person name="Pramanik A."/>
            <person name="Mukherjee J."/>
            <person name="Brink B."/>
        </authorList>
    </citation>
    <scope>NUCLEOTIDE SEQUENCE [LARGE SCALE GENOMIC DNA]</scope>
    <source>
        <strain evidence="3 4">AP17</strain>
    </source>
</reference>
<keyword evidence="4" id="KW-1185">Reference proteome</keyword>
<evidence type="ECO:0000256" key="1">
    <source>
        <dbReference type="SAM" id="MobiDB-lite"/>
    </source>
</evidence>
<dbReference type="Proteomes" id="UP000500857">
    <property type="component" value="Chromosome"/>
</dbReference>
<proteinExistence type="predicted"/>
<dbReference type="EMBL" id="CP051167">
    <property type="protein sequence ID" value="QIZ72044.1"/>
    <property type="molecule type" value="Genomic_DNA"/>
</dbReference>
<dbReference type="InterPro" id="IPR009057">
    <property type="entry name" value="Homeodomain-like_sf"/>
</dbReference>
<gene>
    <name evidence="2" type="ORF">HCG48_16870</name>
    <name evidence="3" type="ORF">HCG48_18010</name>
</gene>